<evidence type="ECO:0000313" key="1">
    <source>
        <dbReference type="EMBL" id="PRY32342.1"/>
    </source>
</evidence>
<dbReference type="EMBL" id="PVZG01000002">
    <property type="protein sequence ID" value="PRY32342.1"/>
    <property type="molecule type" value="Genomic_DNA"/>
</dbReference>
<comment type="caution">
    <text evidence="1">The sequence shown here is derived from an EMBL/GenBank/DDBJ whole genome shotgun (WGS) entry which is preliminary data.</text>
</comment>
<accession>A0A2T0SG04</accession>
<dbReference type="OrthoDB" id="3352585at2"/>
<name>A0A2T0SG04_9ACTN</name>
<sequence>MSRGDGSTDGSRTVTTRFVWVPHGPAAGWLLLHRTVADHGAGDTTDEFWRSEEISPEAATAGAFQDADAEWRRIVTGEPVPFLLWPFFLAAVTDRELPAVREQILRSLIRPLADISAELVAGPGGPAVITPRVTLAGDPFGPAAADLDLGDDWETSSLDPEGRRADLLTAVDRRIRVAGVRAPATPDTVTINRFVARPGMSRTGLDEVLARQDLRQALADLLAAPADQALREALTADLRSHGFPFAAEPLHLTGLPRAGLLGRLVLLCHADAPVNRIATLPACDDALRRTAGLTAALAAYVTPLDPATRTDEPAREALRAALSELPDEWDPPYEQGAGLAPPAWDEITVLTAPDGVPAGGVPAPRRAVEISHVELVDSTGVQSWRIDLSAPSGYRTDTD</sequence>
<gene>
    <name evidence="1" type="ORF">CLV70_102553</name>
</gene>
<keyword evidence="2" id="KW-1185">Reference proteome</keyword>
<dbReference type="RefSeq" id="WP_146163987.1">
    <property type="nucleotide sequence ID" value="NZ_PVZG01000002.1"/>
</dbReference>
<proteinExistence type="predicted"/>
<dbReference type="Proteomes" id="UP000239209">
    <property type="component" value="Unassembled WGS sequence"/>
</dbReference>
<protein>
    <submittedName>
        <fullName evidence="1">Uncharacterized protein</fullName>
    </submittedName>
</protein>
<organism evidence="1 2">
    <name type="scientific">Pseudosporangium ferrugineum</name>
    <dbReference type="NCBI Taxonomy" id="439699"/>
    <lineage>
        <taxon>Bacteria</taxon>
        <taxon>Bacillati</taxon>
        <taxon>Actinomycetota</taxon>
        <taxon>Actinomycetes</taxon>
        <taxon>Micromonosporales</taxon>
        <taxon>Micromonosporaceae</taxon>
        <taxon>Pseudosporangium</taxon>
    </lineage>
</organism>
<evidence type="ECO:0000313" key="2">
    <source>
        <dbReference type="Proteomes" id="UP000239209"/>
    </source>
</evidence>
<reference evidence="1 2" key="1">
    <citation type="submission" date="2018-03" db="EMBL/GenBank/DDBJ databases">
        <title>Genomic Encyclopedia of Archaeal and Bacterial Type Strains, Phase II (KMG-II): from individual species to whole genera.</title>
        <authorList>
            <person name="Goeker M."/>
        </authorList>
    </citation>
    <scope>NUCLEOTIDE SEQUENCE [LARGE SCALE GENOMIC DNA]</scope>
    <source>
        <strain evidence="1 2">DSM 45348</strain>
    </source>
</reference>
<dbReference type="AlphaFoldDB" id="A0A2T0SG04"/>